<evidence type="ECO:0000313" key="3">
    <source>
        <dbReference type="EMBL" id="EPZ32045.1"/>
    </source>
</evidence>
<reference evidence="3 4" key="1">
    <citation type="journal article" date="2013" name="Curr. Biol.">
        <title>Shared signatures of parasitism and phylogenomics unite Cryptomycota and microsporidia.</title>
        <authorList>
            <person name="James T.Y."/>
            <person name="Pelin A."/>
            <person name="Bonen L."/>
            <person name="Ahrendt S."/>
            <person name="Sain D."/>
            <person name="Corradi N."/>
            <person name="Stajich J.E."/>
        </authorList>
    </citation>
    <scope>NUCLEOTIDE SEQUENCE [LARGE SCALE GENOMIC DNA]</scope>
    <source>
        <strain evidence="3 4">CSF55</strain>
    </source>
</reference>
<keyword evidence="4" id="KW-1185">Reference proteome</keyword>
<keyword evidence="1" id="KW-0175">Coiled coil</keyword>
<accession>A0A075ATJ4</accession>
<feature type="compositionally biased region" description="Basic and acidic residues" evidence="2">
    <location>
        <begin position="128"/>
        <end position="157"/>
    </location>
</feature>
<feature type="region of interest" description="Disordered" evidence="2">
    <location>
        <begin position="125"/>
        <end position="172"/>
    </location>
</feature>
<protein>
    <submittedName>
        <fullName evidence="3">Uncharacterized protein</fullName>
    </submittedName>
</protein>
<dbReference type="HOGENOM" id="CLU_419873_0_0_1"/>
<dbReference type="AlphaFoldDB" id="A0A075ATJ4"/>
<organism evidence="3 4">
    <name type="scientific">Rozella allomycis (strain CSF55)</name>
    <dbReference type="NCBI Taxonomy" id="988480"/>
    <lineage>
        <taxon>Eukaryota</taxon>
        <taxon>Fungi</taxon>
        <taxon>Fungi incertae sedis</taxon>
        <taxon>Cryptomycota</taxon>
        <taxon>Cryptomycota incertae sedis</taxon>
        <taxon>Rozella</taxon>
    </lineage>
</organism>
<proteinExistence type="predicted"/>
<sequence>MPMAVPSIGRLHVGSARLLSQTSSPMNPQLSRTMLTGFLQKQQGTNNANLLATNADGIPKVDTGVTGAFDKEMLRGAFQKSQIETPIKNDNDQIDKRNHRYEKTLEITSYGDQKKLDMDKIMQTFKDQGSKSKSETDQNTKTDTTQNEKLKSFDQHKKIPKSAKTQREKSGSERLFNIVRNPTLEPKMTVEPNNSLAKKKYTVIYDNKEYKLLMDDLISMSRNFQYLLEIGKEIDEIFIFGVDQPPGALKTSKNLALSRKLGFGYDHVDKIIEDRALLREQKKQQLFEQATKEAILYARRLKKRKKKEKQRLRKAEKNQIVEKESSVTNEIEQVNQAVEVEAEHLPSLPEVHISEENFKIGLPKGLNPPILNKLVPLKAESIVEALKQLSKEASEYLSWRCKFEPQEHMMKISLELDLIEWIMKYEDKIGSQNIGQDIHVLVDYIDNFISSQYKLHMEEQEKINVIMTLTDEMIESRNCKSAQVNLIKSKDNYKLLVPFGSTCGLIAIEVPGDEEAPSQDFANMKSFWEFVLDCMEYIENKCSSRVLYLIMHSGRRVNETRRCAFSNMHVHFLLSPEAHKIEAFRDLNTEYDFNRLESIQRLQMYTAKFSRIAVKKEIEKLESKINAINLEIGDVRYEIIDSFTEVYSHLKIQ</sequence>
<feature type="coiled-coil region" evidence="1">
    <location>
        <begin position="611"/>
        <end position="638"/>
    </location>
</feature>
<evidence type="ECO:0000313" key="4">
    <source>
        <dbReference type="Proteomes" id="UP000030755"/>
    </source>
</evidence>
<gene>
    <name evidence="3" type="ORF">O9G_003509</name>
</gene>
<evidence type="ECO:0000256" key="1">
    <source>
        <dbReference type="SAM" id="Coils"/>
    </source>
</evidence>
<dbReference type="EMBL" id="KE561190">
    <property type="protein sequence ID" value="EPZ32045.1"/>
    <property type="molecule type" value="Genomic_DNA"/>
</dbReference>
<evidence type="ECO:0000256" key="2">
    <source>
        <dbReference type="SAM" id="MobiDB-lite"/>
    </source>
</evidence>
<dbReference type="Proteomes" id="UP000030755">
    <property type="component" value="Unassembled WGS sequence"/>
</dbReference>
<name>A0A075ATJ4_ROZAC</name>